<organism evidence="13 14">
    <name type="scientific">Lynx canadensis</name>
    <name type="common">Canada lynx</name>
    <name type="synonym">Felis canadensis</name>
    <dbReference type="NCBI Taxonomy" id="61383"/>
    <lineage>
        <taxon>Eukaryota</taxon>
        <taxon>Metazoa</taxon>
        <taxon>Chordata</taxon>
        <taxon>Craniata</taxon>
        <taxon>Vertebrata</taxon>
        <taxon>Euteleostomi</taxon>
        <taxon>Mammalia</taxon>
        <taxon>Eutheria</taxon>
        <taxon>Laurasiatheria</taxon>
        <taxon>Carnivora</taxon>
        <taxon>Feliformia</taxon>
        <taxon>Felidae</taxon>
        <taxon>Felinae</taxon>
        <taxon>Lynx</taxon>
    </lineage>
</organism>
<dbReference type="InterPro" id="IPR029044">
    <property type="entry name" value="Nucleotide-diphossugar_trans"/>
</dbReference>
<feature type="active site" description="Nucleophile" evidence="11">
    <location>
        <position position="263"/>
    </location>
</feature>
<proteinExistence type="inferred from homology"/>
<evidence type="ECO:0000256" key="10">
    <source>
        <dbReference type="ARBA" id="ARBA00023180"/>
    </source>
</evidence>
<keyword evidence="4" id="KW-0328">Glycosyltransferase</keyword>
<keyword evidence="5" id="KW-0808">Transferase</keyword>
<dbReference type="GO" id="GO:0005794">
    <property type="term" value="C:Golgi apparatus"/>
    <property type="evidence" value="ECO:0007669"/>
    <property type="project" value="TreeGrafter"/>
</dbReference>
<evidence type="ECO:0000256" key="8">
    <source>
        <dbReference type="ARBA" id="ARBA00022989"/>
    </source>
</evidence>
<keyword evidence="6" id="KW-0812">Transmembrane</keyword>
<dbReference type="GO" id="GO:0005975">
    <property type="term" value="P:carbohydrate metabolic process"/>
    <property type="evidence" value="ECO:0007669"/>
    <property type="project" value="InterPro"/>
</dbReference>
<dbReference type="Proteomes" id="UP000472241">
    <property type="component" value="Unplaced"/>
</dbReference>
<dbReference type="AlphaFoldDB" id="A0A667I1M1"/>
<sequence length="305" mass="35155">FSHKRKELLIHATIQNLPTSRLSEISRAKDHIRCRLDGLRWGTGFTGFSSVNRKRPDVVAITDWLAPVIWEGTFNRRVLGRYYGRQNLTIGLAVLATGFFPQTLQLFMRSANKHFMSGYRVVFYIMVDDPLRTFKVLPIKGDRWGDFHLTRMSSLAEHILGHIEDEVDFLFSMTVNRVFQNDFGVETLGASVAQLHAWWYFKNKDIPYERRPKSAACIPFGQGDFYYDGSVIGGRPLEVLTLIEGYLQGVAQDHKDGLNSTYERHLNKYFFTHKPTKLLSPEYSWTAALRPPAPELCPPVRTWRP</sequence>
<comment type="cofactor">
    <cofactor evidence="1">
        <name>Mn(2+)</name>
        <dbReference type="ChEBI" id="CHEBI:29035"/>
    </cofactor>
</comment>
<evidence type="ECO:0000256" key="4">
    <source>
        <dbReference type="ARBA" id="ARBA00022676"/>
    </source>
</evidence>
<keyword evidence="9" id="KW-0472">Membrane</keyword>
<dbReference type="PANTHER" id="PTHR10462">
    <property type="entry name" value="GLYCOSYLTRANSFERASE-RELATED"/>
    <property type="match status" value="1"/>
</dbReference>
<evidence type="ECO:0000256" key="2">
    <source>
        <dbReference type="ARBA" id="ARBA00004606"/>
    </source>
</evidence>
<evidence type="ECO:0000256" key="9">
    <source>
        <dbReference type="ARBA" id="ARBA00023136"/>
    </source>
</evidence>
<dbReference type="GO" id="GO:0031982">
    <property type="term" value="C:vesicle"/>
    <property type="evidence" value="ECO:0007669"/>
    <property type="project" value="TreeGrafter"/>
</dbReference>
<evidence type="ECO:0000256" key="3">
    <source>
        <dbReference type="ARBA" id="ARBA00010413"/>
    </source>
</evidence>
<dbReference type="GO" id="GO:0016758">
    <property type="term" value="F:hexosyltransferase activity"/>
    <property type="evidence" value="ECO:0007669"/>
    <property type="project" value="InterPro"/>
</dbReference>
<keyword evidence="7" id="KW-0735">Signal-anchor</keyword>
<evidence type="ECO:0000313" key="14">
    <source>
        <dbReference type="Proteomes" id="UP000472241"/>
    </source>
</evidence>
<reference evidence="13" key="1">
    <citation type="submission" date="2025-08" db="UniProtKB">
        <authorList>
            <consortium name="Ensembl"/>
        </authorList>
    </citation>
    <scope>IDENTIFICATION</scope>
</reference>
<feature type="binding site" evidence="12">
    <location>
        <position position="263"/>
    </location>
    <ligand>
        <name>an alpha-L-fucosyl-(1-&gt;2)-beta-D-galactosyl derivative</name>
        <dbReference type="ChEBI" id="CHEBI:140327"/>
    </ligand>
</feature>
<dbReference type="Gene3D" id="3.90.550.10">
    <property type="entry name" value="Spore Coat Polysaccharide Biosynthesis Protein SpsA, Chain A"/>
    <property type="match status" value="1"/>
</dbReference>
<dbReference type="PANTHER" id="PTHR10462:SF27">
    <property type="entry name" value="GLYCOSYLTRANSFERASE 6 DOMAIN-CONTAINING PROTEIN 1-RELATED"/>
    <property type="match status" value="1"/>
</dbReference>
<name>A0A667I1M1_LYNCA</name>
<evidence type="ECO:0000256" key="5">
    <source>
        <dbReference type="ARBA" id="ARBA00022679"/>
    </source>
</evidence>
<keyword evidence="10" id="KW-0325">Glycoprotein</keyword>
<comment type="similarity">
    <text evidence="3">Belongs to the glycosyltransferase 6 family.</text>
</comment>
<accession>A0A667I1M1</accession>
<evidence type="ECO:0000256" key="6">
    <source>
        <dbReference type="ARBA" id="ARBA00022692"/>
    </source>
</evidence>
<evidence type="ECO:0000256" key="1">
    <source>
        <dbReference type="ARBA" id="ARBA00001936"/>
    </source>
</evidence>
<feature type="binding site" evidence="12">
    <location>
        <position position="196"/>
    </location>
    <ligand>
        <name>an alpha-L-fucosyl-(1-&gt;2)-beta-D-galactosyl derivative</name>
        <dbReference type="ChEBI" id="CHEBI:140327"/>
    </ligand>
</feature>
<keyword evidence="8" id="KW-1133">Transmembrane helix</keyword>
<evidence type="ECO:0000313" key="13">
    <source>
        <dbReference type="Ensembl" id="ENSLCNP00005033057.1"/>
    </source>
</evidence>
<dbReference type="Pfam" id="PF03414">
    <property type="entry name" value="Glyco_transf_6"/>
    <property type="match status" value="1"/>
</dbReference>
<feature type="binding site" evidence="12">
    <location>
        <position position="100"/>
    </location>
    <ligand>
        <name>UDP-N-acetyl-alpha-D-galactosamine</name>
        <dbReference type="ChEBI" id="CHEBI:67138"/>
    </ligand>
</feature>
<protein>
    <submittedName>
        <fullName evidence="13">Glycosyltransferase 6 domain containing 1</fullName>
    </submittedName>
</protein>
<evidence type="ECO:0000256" key="12">
    <source>
        <dbReference type="PIRSR" id="PIRSR605076-2"/>
    </source>
</evidence>
<dbReference type="Ensembl" id="ENSLCNT00005036908.1">
    <property type="protein sequence ID" value="ENSLCNP00005033057.1"/>
    <property type="gene ID" value="ENSLCNG00005021506.1"/>
</dbReference>
<evidence type="ECO:0000256" key="11">
    <source>
        <dbReference type="PIRSR" id="PIRSR605076-1"/>
    </source>
</evidence>
<dbReference type="InterPro" id="IPR005076">
    <property type="entry name" value="Glyco_trans_6"/>
</dbReference>
<evidence type="ECO:0000256" key="7">
    <source>
        <dbReference type="ARBA" id="ARBA00022968"/>
    </source>
</evidence>
<dbReference type="GO" id="GO:0016020">
    <property type="term" value="C:membrane"/>
    <property type="evidence" value="ECO:0007669"/>
    <property type="project" value="UniProtKB-SubCell"/>
</dbReference>
<keyword evidence="14" id="KW-1185">Reference proteome</keyword>
<dbReference type="SUPFAM" id="SSF53448">
    <property type="entry name" value="Nucleotide-diphospho-sugar transferases"/>
    <property type="match status" value="1"/>
</dbReference>
<comment type="subcellular location">
    <subcellularLocation>
        <location evidence="2">Membrane</location>
        <topology evidence="2">Single-pass type II membrane protein</topology>
    </subcellularLocation>
</comment>
<reference evidence="13" key="2">
    <citation type="submission" date="2025-09" db="UniProtKB">
        <authorList>
            <consortium name="Ensembl"/>
        </authorList>
    </citation>
    <scope>IDENTIFICATION</scope>
</reference>